<feature type="region of interest" description="Disordered" evidence="1">
    <location>
        <begin position="78"/>
        <end position="105"/>
    </location>
</feature>
<dbReference type="PANTHER" id="PTHR35535:SF1">
    <property type="entry name" value="HEAT SHOCK PROTEIN HSLJ"/>
    <property type="match status" value="1"/>
</dbReference>
<dbReference type="Pfam" id="PF14302">
    <property type="entry name" value="DUF4377"/>
    <property type="match status" value="1"/>
</dbReference>
<gene>
    <name evidence="4" type="ORF">I596_539</name>
</gene>
<dbReference type="Gene3D" id="2.40.128.270">
    <property type="match status" value="1"/>
</dbReference>
<accession>A0A167GHX1</accession>
<dbReference type="EMBL" id="CP015249">
    <property type="protein sequence ID" value="ANB16576.1"/>
    <property type="molecule type" value="Genomic_DNA"/>
</dbReference>
<protein>
    <submittedName>
        <fullName evidence="4">DUF4377 domain containing protein</fullName>
    </submittedName>
</protein>
<sequence length="337" mass="35524">MPHDAGSTPDGRVPIGRGVAVCRRARHPERCVSASAAKGAVSAGLLRGNGHTRRGTPDAGGHVKPAIVLLTLAVAACTPAPETPPSPPSSPPPHDGAPDRPAAPAAEGTALGRYHWVLSEASDAKGERIAALFARADKPLQLDFVDDRLAVVNACNRMGGAYALGEGRLTVDRLVQTMMACPDPALAALDEAIGSRLQGRPELALQTAQDPPQLTLRTAQGDRLVFAGRPTAATRYGNAGERVFLEVAPQTVACSHPLIPDKQCLSVRERHYDADGLVAGAPGEWQALYQDIEGYVHEPGVRTVLRLTRYRIADPPADAPAVAYVLDTVVESEIVTR</sequence>
<evidence type="ECO:0000259" key="2">
    <source>
        <dbReference type="Pfam" id="PF03724"/>
    </source>
</evidence>
<evidence type="ECO:0000256" key="1">
    <source>
        <dbReference type="SAM" id="MobiDB-lite"/>
    </source>
</evidence>
<dbReference type="InterPro" id="IPR053147">
    <property type="entry name" value="Hsp_HslJ-like"/>
</dbReference>
<dbReference type="Proteomes" id="UP000076830">
    <property type="component" value="Chromosome"/>
</dbReference>
<dbReference type="AlphaFoldDB" id="A0A167GHX1"/>
<evidence type="ECO:0000313" key="5">
    <source>
        <dbReference type="Proteomes" id="UP000076830"/>
    </source>
</evidence>
<reference evidence="4 5" key="1">
    <citation type="submission" date="2016-04" db="EMBL/GenBank/DDBJ databases">
        <title>Complete genome sequence of Dokdonella koreensis DS-123T.</title>
        <authorList>
            <person name="Kim J.F."/>
            <person name="Lee H."/>
            <person name="Kwak M.-J."/>
        </authorList>
    </citation>
    <scope>NUCLEOTIDE SEQUENCE [LARGE SCALE GENOMIC DNA]</scope>
    <source>
        <strain evidence="4 5">DS-123</strain>
    </source>
</reference>
<organism evidence="4 5">
    <name type="scientific">Dokdonella koreensis DS-123</name>
    <dbReference type="NCBI Taxonomy" id="1300342"/>
    <lineage>
        <taxon>Bacteria</taxon>
        <taxon>Pseudomonadati</taxon>
        <taxon>Pseudomonadota</taxon>
        <taxon>Gammaproteobacteria</taxon>
        <taxon>Lysobacterales</taxon>
        <taxon>Rhodanobacteraceae</taxon>
        <taxon>Dokdonella</taxon>
    </lineage>
</organism>
<name>A0A167GHX1_9GAMM</name>
<dbReference type="PANTHER" id="PTHR35535">
    <property type="entry name" value="HEAT SHOCK PROTEIN HSLJ"/>
    <property type="match status" value="1"/>
</dbReference>
<feature type="domain" description="DUF306" evidence="2">
    <location>
        <begin position="115"/>
        <end position="225"/>
    </location>
</feature>
<feature type="compositionally biased region" description="Pro residues" evidence="1">
    <location>
        <begin position="81"/>
        <end position="95"/>
    </location>
</feature>
<dbReference type="InterPro" id="IPR005184">
    <property type="entry name" value="DUF306_Meta_HslJ"/>
</dbReference>
<evidence type="ECO:0000259" key="3">
    <source>
        <dbReference type="Pfam" id="PF14302"/>
    </source>
</evidence>
<keyword evidence="5" id="KW-1185">Reference proteome</keyword>
<dbReference type="STRING" id="1300342.I596_539"/>
<feature type="domain" description="DUF4377" evidence="3">
    <location>
        <begin position="246"/>
        <end position="331"/>
    </location>
</feature>
<dbReference type="InterPro" id="IPR025485">
    <property type="entry name" value="DUF4377"/>
</dbReference>
<dbReference type="KEGG" id="dko:I596_539"/>
<evidence type="ECO:0000313" key="4">
    <source>
        <dbReference type="EMBL" id="ANB16576.1"/>
    </source>
</evidence>
<proteinExistence type="predicted"/>
<dbReference type="InterPro" id="IPR038670">
    <property type="entry name" value="HslJ-like_sf"/>
</dbReference>
<dbReference type="Pfam" id="PF03724">
    <property type="entry name" value="META"/>
    <property type="match status" value="1"/>
</dbReference>